<gene>
    <name evidence="3" type="ORF">GCM10009550_21370</name>
</gene>
<comment type="caution">
    <text evidence="3">The sequence shown here is derived from an EMBL/GenBank/DDBJ whole genome shotgun (WGS) entry which is preliminary data.</text>
</comment>
<dbReference type="Pfam" id="PF14219">
    <property type="entry name" value="DUF4328"/>
    <property type="match status" value="1"/>
</dbReference>
<dbReference type="Proteomes" id="UP001500665">
    <property type="component" value="Unassembled WGS sequence"/>
</dbReference>
<proteinExistence type="predicted"/>
<keyword evidence="1" id="KW-1133">Transmembrane helix</keyword>
<reference evidence="3 4" key="1">
    <citation type="journal article" date="2019" name="Int. J. Syst. Evol. Microbiol.">
        <title>The Global Catalogue of Microorganisms (GCM) 10K type strain sequencing project: providing services to taxonomists for standard genome sequencing and annotation.</title>
        <authorList>
            <consortium name="The Broad Institute Genomics Platform"/>
            <consortium name="The Broad Institute Genome Sequencing Center for Infectious Disease"/>
            <person name="Wu L."/>
            <person name="Ma J."/>
        </authorList>
    </citation>
    <scope>NUCLEOTIDE SEQUENCE [LARGE SCALE GENOMIC DNA]</scope>
    <source>
        <strain evidence="3 4">JCM 10696</strain>
    </source>
</reference>
<keyword evidence="1" id="KW-0812">Transmembrane</keyword>
<feature type="transmembrane region" description="Helical" evidence="1">
    <location>
        <begin position="157"/>
        <end position="177"/>
    </location>
</feature>
<keyword evidence="1" id="KW-0472">Membrane</keyword>
<organism evidence="3 4">
    <name type="scientific">Actinocorallia libanotica</name>
    <dbReference type="NCBI Taxonomy" id="46162"/>
    <lineage>
        <taxon>Bacteria</taxon>
        <taxon>Bacillati</taxon>
        <taxon>Actinomycetota</taxon>
        <taxon>Actinomycetes</taxon>
        <taxon>Streptosporangiales</taxon>
        <taxon>Thermomonosporaceae</taxon>
        <taxon>Actinocorallia</taxon>
    </lineage>
</organism>
<dbReference type="EMBL" id="BAAAHH010000006">
    <property type="protein sequence ID" value="GAA0946599.1"/>
    <property type="molecule type" value="Genomic_DNA"/>
</dbReference>
<protein>
    <recommendedName>
        <fullName evidence="2">DUF4328 domain-containing protein</fullName>
    </recommendedName>
</protein>
<evidence type="ECO:0000259" key="2">
    <source>
        <dbReference type="Pfam" id="PF14219"/>
    </source>
</evidence>
<feature type="transmembrane region" description="Helical" evidence="1">
    <location>
        <begin position="84"/>
        <end position="104"/>
    </location>
</feature>
<evidence type="ECO:0000313" key="3">
    <source>
        <dbReference type="EMBL" id="GAA0946599.1"/>
    </source>
</evidence>
<sequence>MPCGLCGDIIPTVSVRCPACGAWSHRRDFRALAIGLFTMLGFNAFLALGSAVSMLRLLAGLEDQTAFGYDAATAGPVLAAYRDVFLISAVLAAVTGVLFVAWLWQAHAQAPGPLRHRRAWTIGSWFLPVANLWLPPRIVHDVWVSTGRYRMARRHGVLLVVAAWWASLLGGAVLARVFPGMGAGTLTDARLAAETGIAAAAGLALAASLCMAVVFQVTRLQLSTVLD</sequence>
<feature type="transmembrane region" description="Helical" evidence="1">
    <location>
        <begin position="31"/>
        <end position="52"/>
    </location>
</feature>
<feature type="domain" description="DUF4328" evidence="2">
    <location>
        <begin position="86"/>
        <end position="219"/>
    </location>
</feature>
<accession>A0ABN1QTJ8</accession>
<evidence type="ECO:0000313" key="4">
    <source>
        <dbReference type="Proteomes" id="UP001500665"/>
    </source>
</evidence>
<dbReference type="RefSeq" id="WP_344239387.1">
    <property type="nucleotide sequence ID" value="NZ_BAAAHH010000006.1"/>
</dbReference>
<feature type="transmembrane region" description="Helical" evidence="1">
    <location>
        <begin position="197"/>
        <end position="217"/>
    </location>
</feature>
<keyword evidence="4" id="KW-1185">Reference proteome</keyword>
<dbReference type="InterPro" id="IPR025565">
    <property type="entry name" value="DUF4328"/>
</dbReference>
<evidence type="ECO:0000256" key="1">
    <source>
        <dbReference type="SAM" id="Phobius"/>
    </source>
</evidence>
<name>A0ABN1QTJ8_9ACTN</name>